<dbReference type="InterPro" id="IPR011989">
    <property type="entry name" value="ARM-like"/>
</dbReference>
<evidence type="ECO:0000256" key="4">
    <source>
        <dbReference type="ARBA" id="ARBA00022679"/>
    </source>
</evidence>
<dbReference type="InterPro" id="IPR045185">
    <property type="entry name" value="PUB22/23/24-like"/>
</dbReference>
<dbReference type="SUPFAM" id="SSF57850">
    <property type="entry name" value="RING/U-box"/>
    <property type="match status" value="1"/>
</dbReference>
<dbReference type="Pfam" id="PF04564">
    <property type="entry name" value="U-box"/>
    <property type="match status" value="1"/>
</dbReference>
<dbReference type="EC" id="2.3.2.27" evidence="8"/>
<dbReference type="Pfam" id="PF25598">
    <property type="entry name" value="ARM_PUB"/>
    <property type="match status" value="1"/>
</dbReference>
<dbReference type="GO" id="GO:0016567">
    <property type="term" value="P:protein ubiquitination"/>
    <property type="evidence" value="ECO:0007669"/>
    <property type="project" value="UniProtKB-UniRule"/>
</dbReference>
<gene>
    <name evidence="10" type="ORF">CASFOL_009148</name>
</gene>
<name>A0ABD3E1M2_9LAMI</name>
<feature type="repeat" description="ARM" evidence="7">
    <location>
        <begin position="242"/>
        <end position="286"/>
    </location>
</feature>
<dbReference type="PROSITE" id="PS51698">
    <property type="entry name" value="U_BOX"/>
    <property type="match status" value="1"/>
</dbReference>
<dbReference type="InterPro" id="IPR016024">
    <property type="entry name" value="ARM-type_fold"/>
</dbReference>
<comment type="function">
    <text evidence="2 8">Functions as an E3 ubiquitin ligase.</text>
</comment>
<dbReference type="PROSITE" id="PS50176">
    <property type="entry name" value="ARM_REPEAT"/>
    <property type="match status" value="1"/>
</dbReference>
<dbReference type="GO" id="GO:0061630">
    <property type="term" value="F:ubiquitin protein ligase activity"/>
    <property type="evidence" value="ECO:0007669"/>
    <property type="project" value="UniProtKB-UniRule"/>
</dbReference>
<evidence type="ECO:0000256" key="8">
    <source>
        <dbReference type="RuleBase" id="RU369093"/>
    </source>
</evidence>
<dbReference type="InterPro" id="IPR003613">
    <property type="entry name" value="Ubox_domain"/>
</dbReference>
<evidence type="ECO:0000256" key="1">
    <source>
        <dbReference type="ARBA" id="ARBA00000900"/>
    </source>
</evidence>
<dbReference type="InterPro" id="IPR000225">
    <property type="entry name" value="Armadillo"/>
</dbReference>
<evidence type="ECO:0000313" key="11">
    <source>
        <dbReference type="Proteomes" id="UP001632038"/>
    </source>
</evidence>
<dbReference type="Gene3D" id="3.30.40.10">
    <property type="entry name" value="Zinc/RING finger domain, C3HC4 (zinc finger)"/>
    <property type="match status" value="1"/>
</dbReference>
<evidence type="ECO:0000256" key="5">
    <source>
        <dbReference type="ARBA" id="ARBA00022737"/>
    </source>
</evidence>
<organism evidence="10 11">
    <name type="scientific">Castilleja foliolosa</name>
    <dbReference type="NCBI Taxonomy" id="1961234"/>
    <lineage>
        <taxon>Eukaryota</taxon>
        <taxon>Viridiplantae</taxon>
        <taxon>Streptophyta</taxon>
        <taxon>Embryophyta</taxon>
        <taxon>Tracheophyta</taxon>
        <taxon>Spermatophyta</taxon>
        <taxon>Magnoliopsida</taxon>
        <taxon>eudicotyledons</taxon>
        <taxon>Gunneridae</taxon>
        <taxon>Pentapetalae</taxon>
        <taxon>asterids</taxon>
        <taxon>lamiids</taxon>
        <taxon>Lamiales</taxon>
        <taxon>Orobanchaceae</taxon>
        <taxon>Pedicularideae</taxon>
        <taxon>Castillejinae</taxon>
        <taxon>Castilleja</taxon>
    </lineage>
</organism>
<evidence type="ECO:0000256" key="2">
    <source>
        <dbReference type="ARBA" id="ARBA00003861"/>
    </source>
</evidence>
<reference evidence="11" key="1">
    <citation type="journal article" date="2024" name="IScience">
        <title>Strigolactones Initiate the Formation of Haustorium-like Structures in Castilleja.</title>
        <authorList>
            <person name="Buerger M."/>
            <person name="Peterson D."/>
            <person name="Chory J."/>
        </authorList>
    </citation>
    <scope>NUCLEOTIDE SEQUENCE [LARGE SCALE GENOMIC DNA]</scope>
</reference>
<evidence type="ECO:0000256" key="7">
    <source>
        <dbReference type="PROSITE-ProRule" id="PRU00259"/>
    </source>
</evidence>
<evidence type="ECO:0000256" key="3">
    <source>
        <dbReference type="ARBA" id="ARBA00004906"/>
    </source>
</evidence>
<keyword evidence="4 8" id="KW-0808">Transferase</keyword>
<accession>A0ABD3E1M2</accession>
<dbReference type="PANTHER" id="PTHR22849">
    <property type="entry name" value="WDSAM1 PROTEIN"/>
    <property type="match status" value="1"/>
</dbReference>
<dbReference type="InterPro" id="IPR013083">
    <property type="entry name" value="Znf_RING/FYVE/PHD"/>
</dbReference>
<comment type="catalytic activity">
    <reaction evidence="1 8">
        <text>S-ubiquitinyl-[E2 ubiquitin-conjugating enzyme]-L-cysteine + [acceptor protein]-L-lysine = [E2 ubiquitin-conjugating enzyme]-L-cysteine + N(6)-ubiquitinyl-[acceptor protein]-L-lysine.</text>
        <dbReference type="EC" id="2.3.2.27"/>
    </reaction>
</comment>
<dbReference type="SMART" id="SM00504">
    <property type="entry name" value="Ubox"/>
    <property type="match status" value="1"/>
</dbReference>
<dbReference type="EMBL" id="JAVIJP010000010">
    <property type="protein sequence ID" value="KAL3646976.1"/>
    <property type="molecule type" value="Genomic_DNA"/>
</dbReference>
<dbReference type="Gene3D" id="1.25.10.10">
    <property type="entry name" value="Leucine-rich Repeat Variant"/>
    <property type="match status" value="1"/>
</dbReference>
<dbReference type="CDD" id="cd16664">
    <property type="entry name" value="RING-Ubox_PUB"/>
    <property type="match status" value="1"/>
</dbReference>
<comment type="pathway">
    <text evidence="3 8">Protein modification; protein ubiquitination.</text>
</comment>
<dbReference type="PANTHER" id="PTHR22849:SF158">
    <property type="entry name" value="U-BOX DOMAIN-CONTAINING PROTEIN"/>
    <property type="match status" value="1"/>
</dbReference>
<dbReference type="SUPFAM" id="SSF48371">
    <property type="entry name" value="ARM repeat"/>
    <property type="match status" value="1"/>
</dbReference>
<feature type="domain" description="U-box" evidence="9">
    <location>
        <begin position="9"/>
        <end position="83"/>
    </location>
</feature>
<dbReference type="FunFam" id="3.30.40.10:FF:000502">
    <property type="entry name" value="RING-type E3 ubiquitin transferase"/>
    <property type="match status" value="1"/>
</dbReference>
<evidence type="ECO:0000256" key="6">
    <source>
        <dbReference type="ARBA" id="ARBA00022786"/>
    </source>
</evidence>
<evidence type="ECO:0000259" key="9">
    <source>
        <dbReference type="PROSITE" id="PS51698"/>
    </source>
</evidence>
<proteinExistence type="predicted"/>
<keyword evidence="5" id="KW-0677">Repeat</keyword>
<comment type="caution">
    <text evidence="10">The sequence shown here is derived from an EMBL/GenBank/DDBJ whole genome shotgun (WGS) entry which is preliminary data.</text>
</comment>
<sequence>MVNDDLYINVPIYFRCPISLDVMKSPVSLCTGVTYDRSSIQRWLDGGNNTCPATMQLLQNKDLIPNHTLQRLIKIWSDSLTTRPAAISPPPSAAAEIIRRLLAELQTHYLHKPPFLNTSVITLDISRLTSFATESEGNARFLVDSGGRVLPLLVSLIGRVKNNLSFLESIIQFCNLMLQNGAKIDSGENDNVLKFRDYDFNSSIVKALKQGKMELRIAVARFLELIATGFCLENHPISEEDEIYTELLSLITSSDCNPEAMDASLSFLTRLSLVKKNRAKMVRAGGVRALAAVLAEAEMMNAPLTEKVLRLLEIASGCKEGRNEICGDEICVQAIVKKVLKVSGLATEHAVTVLWRICCVFGDNRAARAVAGCNGMGKLLVVLQSNCSPAVRRMCGDLLRVFRCSSKSSCVSSWYDTKATHIMPF</sequence>
<protein>
    <recommendedName>
        <fullName evidence="8 9">U-box domain-containing protein</fullName>
        <ecNumber evidence="8">2.3.2.27</ecNumber>
    </recommendedName>
    <alternativeName>
        <fullName evidence="8">RING-type E3 ubiquitin transferase PUB</fullName>
    </alternativeName>
</protein>
<evidence type="ECO:0000313" key="10">
    <source>
        <dbReference type="EMBL" id="KAL3646976.1"/>
    </source>
</evidence>
<keyword evidence="6 8" id="KW-0833">Ubl conjugation pathway</keyword>
<dbReference type="Proteomes" id="UP001632038">
    <property type="component" value="Unassembled WGS sequence"/>
</dbReference>
<dbReference type="InterPro" id="IPR058678">
    <property type="entry name" value="ARM_PUB"/>
</dbReference>
<keyword evidence="11" id="KW-1185">Reference proteome</keyword>
<dbReference type="InterPro" id="IPR045210">
    <property type="entry name" value="RING-Ubox_PUB"/>
</dbReference>
<dbReference type="AlphaFoldDB" id="A0ABD3E1M2"/>